<sequence>MGRGTSWGWKGILQGRKILKSGIRWRVGDGRNIQVLEDPWLPTPRTFRPISRPPEMPRMVADMVFIGGTWKREVVERCFNVDEAHIILSMMLSQFGCSDRVIWHYTQNGVYLVKSGYLVGIWLCSFGN</sequence>
<comment type="caution">
    <text evidence="1">The sequence shown here is derived from an EMBL/GenBank/DDBJ whole genome shotgun (WGS) entry which is preliminary data.</text>
</comment>
<protein>
    <submittedName>
        <fullName evidence="1">Ribonuclease H protein</fullName>
    </submittedName>
</protein>
<dbReference type="AlphaFoldDB" id="A0A5N5F498"/>
<dbReference type="EMBL" id="SMOL01000768">
    <property type="protein sequence ID" value="KAB2597795.1"/>
    <property type="molecule type" value="Genomic_DNA"/>
</dbReference>
<accession>A0A5N5F498</accession>
<dbReference type="OrthoDB" id="1929473at2759"/>
<name>A0A5N5F498_9ROSA</name>
<keyword evidence="2" id="KW-1185">Reference proteome</keyword>
<proteinExistence type="predicted"/>
<dbReference type="Proteomes" id="UP000327157">
    <property type="component" value="Chromosome 1"/>
</dbReference>
<reference evidence="1 2" key="1">
    <citation type="submission" date="2019-09" db="EMBL/GenBank/DDBJ databases">
        <authorList>
            <person name="Ou C."/>
        </authorList>
    </citation>
    <scope>NUCLEOTIDE SEQUENCE [LARGE SCALE GENOMIC DNA]</scope>
    <source>
        <strain evidence="1">S2</strain>
        <tissue evidence="1">Leaf</tissue>
    </source>
</reference>
<reference evidence="1 2" key="3">
    <citation type="submission" date="2019-11" db="EMBL/GenBank/DDBJ databases">
        <title>A de novo genome assembly of a pear dwarfing rootstock.</title>
        <authorList>
            <person name="Wang F."/>
            <person name="Wang J."/>
            <person name="Li S."/>
            <person name="Zhang Y."/>
            <person name="Fang M."/>
            <person name="Ma L."/>
            <person name="Zhao Y."/>
            <person name="Jiang S."/>
        </authorList>
    </citation>
    <scope>NUCLEOTIDE SEQUENCE [LARGE SCALE GENOMIC DNA]</scope>
    <source>
        <strain evidence="1">S2</strain>
        <tissue evidence="1">Leaf</tissue>
    </source>
</reference>
<evidence type="ECO:0000313" key="2">
    <source>
        <dbReference type="Proteomes" id="UP000327157"/>
    </source>
</evidence>
<evidence type="ECO:0000313" key="1">
    <source>
        <dbReference type="EMBL" id="KAB2597795.1"/>
    </source>
</evidence>
<organism evidence="1 2">
    <name type="scientific">Pyrus ussuriensis x Pyrus communis</name>
    <dbReference type="NCBI Taxonomy" id="2448454"/>
    <lineage>
        <taxon>Eukaryota</taxon>
        <taxon>Viridiplantae</taxon>
        <taxon>Streptophyta</taxon>
        <taxon>Embryophyta</taxon>
        <taxon>Tracheophyta</taxon>
        <taxon>Spermatophyta</taxon>
        <taxon>Magnoliopsida</taxon>
        <taxon>eudicotyledons</taxon>
        <taxon>Gunneridae</taxon>
        <taxon>Pentapetalae</taxon>
        <taxon>rosids</taxon>
        <taxon>fabids</taxon>
        <taxon>Rosales</taxon>
        <taxon>Rosaceae</taxon>
        <taxon>Amygdaloideae</taxon>
        <taxon>Maleae</taxon>
        <taxon>Pyrus</taxon>
    </lineage>
</organism>
<gene>
    <name evidence="1" type="ORF">D8674_000715</name>
</gene>
<reference evidence="2" key="2">
    <citation type="submission" date="2019-10" db="EMBL/GenBank/DDBJ databases">
        <title>A de novo genome assembly of a pear dwarfing rootstock.</title>
        <authorList>
            <person name="Wang F."/>
            <person name="Wang J."/>
            <person name="Li S."/>
            <person name="Zhang Y."/>
            <person name="Fang M."/>
            <person name="Ma L."/>
            <person name="Zhao Y."/>
            <person name="Jiang S."/>
        </authorList>
    </citation>
    <scope>NUCLEOTIDE SEQUENCE [LARGE SCALE GENOMIC DNA]</scope>
</reference>